<accession>A0A8S1F205</accession>
<dbReference type="AlphaFoldDB" id="A0A8S1F205"/>
<sequence length="73" mass="8367">MIKGETTTRLPDGRFEQKVQVDRRKLEIMITDQPAGHNLPEAEEFFSNVMSQTHAQVFWPAQLKIGAKTKKDP</sequence>
<organism evidence="2 3">
    <name type="scientific">Caenorhabditis bovis</name>
    <dbReference type="NCBI Taxonomy" id="2654633"/>
    <lineage>
        <taxon>Eukaryota</taxon>
        <taxon>Metazoa</taxon>
        <taxon>Ecdysozoa</taxon>
        <taxon>Nematoda</taxon>
        <taxon>Chromadorea</taxon>
        <taxon>Rhabditida</taxon>
        <taxon>Rhabditina</taxon>
        <taxon>Rhabditomorpha</taxon>
        <taxon>Rhabditoidea</taxon>
        <taxon>Rhabditidae</taxon>
        <taxon>Peloderinae</taxon>
        <taxon>Caenorhabditis</taxon>
    </lineage>
</organism>
<evidence type="ECO:0000313" key="3">
    <source>
        <dbReference type="Proteomes" id="UP000494206"/>
    </source>
</evidence>
<evidence type="ECO:0000313" key="2">
    <source>
        <dbReference type="EMBL" id="CAB3406836.1"/>
    </source>
</evidence>
<comment type="caution">
    <text evidence="2">The sequence shown here is derived from an EMBL/GenBank/DDBJ whole genome shotgun (WGS) entry which is preliminary data.</text>
</comment>
<feature type="domain" description="BICC1 first type I KH" evidence="1">
    <location>
        <begin position="18"/>
        <end position="73"/>
    </location>
</feature>
<dbReference type="InterPro" id="IPR047549">
    <property type="entry name" value="BICC1_KH-I_rpt1"/>
</dbReference>
<dbReference type="Pfam" id="PF24234">
    <property type="entry name" value="KH_BICC1_1st"/>
    <property type="match status" value="1"/>
</dbReference>
<dbReference type="Proteomes" id="UP000494206">
    <property type="component" value="Unassembled WGS sequence"/>
</dbReference>
<dbReference type="OrthoDB" id="271862at2759"/>
<dbReference type="EMBL" id="CADEPM010000005">
    <property type="protein sequence ID" value="CAB3406836.1"/>
    <property type="molecule type" value="Genomic_DNA"/>
</dbReference>
<proteinExistence type="predicted"/>
<evidence type="ECO:0000259" key="1">
    <source>
        <dbReference type="Pfam" id="PF24234"/>
    </source>
</evidence>
<protein>
    <recommendedName>
        <fullName evidence="1">BICC1 first type I KH domain-containing protein</fullName>
    </recommendedName>
</protein>
<name>A0A8S1F205_9PELO</name>
<keyword evidence="3" id="KW-1185">Reference proteome</keyword>
<gene>
    <name evidence="2" type="ORF">CBOVIS_LOCUS8849</name>
</gene>
<reference evidence="2 3" key="1">
    <citation type="submission" date="2020-04" db="EMBL/GenBank/DDBJ databases">
        <authorList>
            <person name="Laetsch R D."/>
            <person name="Stevens L."/>
            <person name="Kumar S."/>
            <person name="Blaxter L. M."/>
        </authorList>
    </citation>
    <scope>NUCLEOTIDE SEQUENCE [LARGE SCALE GENOMIC DNA]</scope>
</reference>